<reference evidence="3" key="1">
    <citation type="submission" date="2020-01" db="EMBL/GenBank/DDBJ databases">
        <title>'Steroidobacter agaridevorans' sp. nov., agar-degrading bacteria isolated from rhizosphere soils.</title>
        <authorList>
            <person name="Ikenaga M."/>
            <person name="Kataoka M."/>
            <person name="Murouchi A."/>
            <person name="Katsuragi S."/>
            <person name="Sakai M."/>
        </authorList>
    </citation>
    <scope>NUCLEOTIDE SEQUENCE [LARGE SCALE GENOMIC DNA]</scope>
    <source>
        <strain evidence="3">YU21-B</strain>
    </source>
</reference>
<feature type="transmembrane region" description="Helical" evidence="1">
    <location>
        <begin position="69"/>
        <end position="87"/>
    </location>
</feature>
<evidence type="ECO:0000313" key="2">
    <source>
        <dbReference type="EMBL" id="GFE84166.1"/>
    </source>
</evidence>
<accession>A0A829YNV0</accession>
<comment type="caution">
    <text evidence="2">The sequence shown here is derived from an EMBL/GenBank/DDBJ whole genome shotgun (WGS) entry which is preliminary data.</text>
</comment>
<name>A0A829YNV0_9GAMM</name>
<dbReference type="AlphaFoldDB" id="A0A829YNV0"/>
<feature type="transmembrane region" description="Helical" evidence="1">
    <location>
        <begin position="167"/>
        <end position="185"/>
    </location>
</feature>
<feature type="transmembrane region" description="Helical" evidence="1">
    <location>
        <begin position="35"/>
        <end position="57"/>
    </location>
</feature>
<evidence type="ECO:0000256" key="1">
    <source>
        <dbReference type="SAM" id="Phobius"/>
    </source>
</evidence>
<proteinExistence type="predicted"/>
<sequence length="194" mass="21849">MKRAGLLAVCFTILPSVLLLDVVRHVIESRMLLHMLLEFPVLFLSGAAAGALMLAHWDRAARVVEKMDYRGLTAITLVLCVSAYWMIPASLDNSLLRPGVAFVKYTSWWFGGWMLAVSWQRMSEVLRMFMLGNLCWMFGSVGLLYQASESRLCVNYLFGDQQMTGRALVTVAVFLAALLAYRAYWYTRSSEATA</sequence>
<gene>
    <name evidence="2" type="ORF">GCM10011487_61660</name>
</gene>
<dbReference type="Proteomes" id="UP000445000">
    <property type="component" value="Unassembled WGS sequence"/>
</dbReference>
<feature type="transmembrane region" description="Helical" evidence="1">
    <location>
        <begin position="129"/>
        <end position="147"/>
    </location>
</feature>
<keyword evidence="1" id="KW-0472">Membrane</keyword>
<evidence type="ECO:0008006" key="4">
    <source>
        <dbReference type="Google" id="ProtNLM"/>
    </source>
</evidence>
<dbReference type="EMBL" id="BLJN01000008">
    <property type="protein sequence ID" value="GFE84166.1"/>
    <property type="molecule type" value="Genomic_DNA"/>
</dbReference>
<dbReference type="RefSeq" id="WP_161815773.1">
    <property type="nucleotide sequence ID" value="NZ_BLJN01000008.1"/>
</dbReference>
<organism evidence="2 3">
    <name type="scientific">Steroidobacter agaridevorans</name>
    <dbReference type="NCBI Taxonomy" id="2695856"/>
    <lineage>
        <taxon>Bacteria</taxon>
        <taxon>Pseudomonadati</taxon>
        <taxon>Pseudomonadota</taxon>
        <taxon>Gammaproteobacteria</taxon>
        <taxon>Steroidobacterales</taxon>
        <taxon>Steroidobacteraceae</taxon>
        <taxon>Steroidobacter</taxon>
    </lineage>
</organism>
<keyword evidence="1" id="KW-0812">Transmembrane</keyword>
<keyword evidence="3" id="KW-1185">Reference proteome</keyword>
<protein>
    <recommendedName>
        <fullName evidence="4">Transmembrane protein</fullName>
    </recommendedName>
</protein>
<feature type="transmembrane region" description="Helical" evidence="1">
    <location>
        <begin position="99"/>
        <end position="117"/>
    </location>
</feature>
<evidence type="ECO:0000313" key="3">
    <source>
        <dbReference type="Proteomes" id="UP000445000"/>
    </source>
</evidence>
<keyword evidence="1" id="KW-1133">Transmembrane helix</keyword>